<proteinExistence type="predicted"/>
<reference evidence="1 2" key="1">
    <citation type="submission" date="2013-01" db="EMBL/GenBank/DDBJ databases">
        <authorList>
            <person name="Harkins D.M."/>
            <person name="Durkin A.S."/>
            <person name="Brinkac L.M."/>
            <person name="Haft D.H."/>
            <person name="Selengut J.D."/>
            <person name="Sanka R."/>
            <person name="DePew J."/>
            <person name="Purushe J."/>
            <person name="Hartskeerl R.A."/>
            <person name="Ahmed A."/>
            <person name="van der Linden H."/>
            <person name="Goris M.G.A."/>
            <person name="Vinetz J.M."/>
            <person name="Sutton G.G."/>
            <person name="Nierman W.C."/>
            <person name="Fouts D.E."/>
        </authorList>
    </citation>
    <scope>NUCLEOTIDE SEQUENCE [LARGE SCALE GENOMIC DNA]</scope>
    <source>
        <strain evidence="1 2">MAVJ 401</strain>
    </source>
</reference>
<comment type="caution">
    <text evidence="1">The sequence shown here is derived from an EMBL/GenBank/DDBJ whole genome shotgun (WGS) entry which is preliminary data.</text>
</comment>
<evidence type="ECO:0000313" key="1">
    <source>
        <dbReference type="EMBL" id="EMN21109.1"/>
    </source>
</evidence>
<evidence type="ECO:0008006" key="3">
    <source>
        <dbReference type="Google" id="ProtNLM"/>
    </source>
</evidence>
<dbReference type="EMBL" id="AHMU02000058">
    <property type="protein sequence ID" value="EMN21109.1"/>
    <property type="molecule type" value="Genomic_DNA"/>
</dbReference>
<accession>M6JGS2</accession>
<gene>
    <name evidence="1" type="ORF">LEP1GSC063_1233</name>
</gene>
<sequence length="386" mass="45030">MITKRNHVYSDLRYADQMSWNVEDVDTYTGVDRIGLLVPERDMLVDRGNSCLRVSRQHNGKCFENGYVGGIYVKRMPRNFASLNYTLSFSVSRILNGINLSSNTPIDFDFLTNEINSRIALGGLCVKDWSFVQVCMMEVNRNLILSDDYSTYRRLLSICTYPRSNKKSYKDSVYFQTKANTVKTIIYDKGKEMQRKMRQLPQKTILRFEIRYAKTKLLTDQFAKYVPGFRNFSIKDQKPYFKYLSSFDFDRYYTDKTSKFMEPFLEFSNLVRPLDLRSGLIAHYSNNRYPDKDADIAIDLLGAWNAGYISRFIERQQDRIIKPSSRSDSSPTRRKEIDKQAKKFLCEAVIMDEIVNHGFKRIDELKRGLLKPRPNLGSIINPNQAA</sequence>
<dbReference type="AlphaFoldDB" id="M6JGS2"/>
<evidence type="ECO:0000313" key="2">
    <source>
        <dbReference type="Proteomes" id="UP000012106"/>
    </source>
</evidence>
<dbReference type="GO" id="GO:0006260">
    <property type="term" value="P:DNA replication"/>
    <property type="evidence" value="ECO:0007669"/>
    <property type="project" value="InterPro"/>
</dbReference>
<dbReference type="Proteomes" id="UP000012106">
    <property type="component" value="Unassembled WGS sequence"/>
</dbReference>
<organism evidence="1 2">
    <name type="scientific">Leptospira santarosai serovar Arenal str. MAVJ 401</name>
    <dbReference type="NCBI Taxonomy" id="1049976"/>
    <lineage>
        <taxon>Bacteria</taxon>
        <taxon>Pseudomonadati</taxon>
        <taxon>Spirochaetota</taxon>
        <taxon>Spirochaetia</taxon>
        <taxon>Leptospirales</taxon>
        <taxon>Leptospiraceae</taxon>
        <taxon>Leptospira</taxon>
    </lineage>
</organism>
<protein>
    <recommendedName>
        <fullName evidence="3">Replication initiation factor</fullName>
    </recommendedName>
</protein>
<name>M6JGS2_9LEPT</name>
<dbReference type="RefSeq" id="WP_004472002.1">
    <property type="nucleotide sequence ID" value="NZ_AHMU02000058.1"/>
</dbReference>